<feature type="chain" id="PRO_5045919084" evidence="6">
    <location>
        <begin position="20"/>
        <end position="451"/>
    </location>
</feature>
<dbReference type="InterPro" id="IPR011990">
    <property type="entry name" value="TPR-like_helical_dom_sf"/>
</dbReference>
<organism evidence="9 10">
    <name type="scientific">Spirosoma liriopis</name>
    <dbReference type="NCBI Taxonomy" id="2937440"/>
    <lineage>
        <taxon>Bacteria</taxon>
        <taxon>Pseudomonadati</taxon>
        <taxon>Bacteroidota</taxon>
        <taxon>Cytophagia</taxon>
        <taxon>Cytophagales</taxon>
        <taxon>Cytophagaceae</taxon>
        <taxon>Spirosoma</taxon>
    </lineage>
</organism>
<evidence type="ECO:0000256" key="1">
    <source>
        <dbReference type="ARBA" id="ARBA00004442"/>
    </source>
</evidence>
<gene>
    <name evidence="9" type="ORF">M0L20_22505</name>
</gene>
<dbReference type="EMBL" id="JALPRF010000004">
    <property type="protein sequence ID" value="MCK8494657.1"/>
    <property type="molecule type" value="Genomic_DNA"/>
</dbReference>
<comment type="similarity">
    <text evidence="2">Belongs to the SusD family.</text>
</comment>
<evidence type="ECO:0000256" key="2">
    <source>
        <dbReference type="ARBA" id="ARBA00006275"/>
    </source>
</evidence>
<evidence type="ECO:0000256" key="6">
    <source>
        <dbReference type="SAM" id="SignalP"/>
    </source>
</evidence>
<evidence type="ECO:0000256" key="5">
    <source>
        <dbReference type="ARBA" id="ARBA00023237"/>
    </source>
</evidence>
<name>A0ABT0HR44_9BACT</name>
<feature type="signal peptide" evidence="6">
    <location>
        <begin position="1"/>
        <end position="19"/>
    </location>
</feature>
<comment type="subcellular location">
    <subcellularLocation>
        <location evidence="1">Cell outer membrane</location>
    </subcellularLocation>
</comment>
<sequence length="451" mass="49273">MKSYVRFSFFITLAGLSLASCEKFVTIDYPPTTIGVGDAFASDGSATSVVLNMYSTIRNTPTITWTGYAGLLSDELEYTLSAPTLEEMENNTVSPLNSSVANRLWGETYTFIRQANMAIANIAQSNGMSEAGKNQLLGESKFWRAYGLFNLVNYFGDVPLTTSSDEFVNAALGRAPAAQVWAQIITDLKEAKATLPTAYVGSSRTRINKHTASAFLARAYLYTKDYTNAALEASEVIGSGTYSLSDLSTTFVNSSNETIFQLATFEGFTPLGANYRTASTTAPPAFVLRPNFVRSFEAGDKRRTAWVDSMTISNVVTHRINKYKLRVATTGGNENIVLFRLGEQYLIRAEARANLNQLAEAQADLNVIRSRAGLAATTATAQDGILAAILRERKVELFAEFGHRWFDLKRTNQADVVLAPIKPGWKPTAVLLPIPSSQIEANPALTQNQGY</sequence>
<dbReference type="PROSITE" id="PS51257">
    <property type="entry name" value="PROKAR_LIPOPROTEIN"/>
    <property type="match status" value="1"/>
</dbReference>
<evidence type="ECO:0000256" key="3">
    <source>
        <dbReference type="ARBA" id="ARBA00022729"/>
    </source>
</evidence>
<dbReference type="CDD" id="cd08977">
    <property type="entry name" value="SusD"/>
    <property type="match status" value="1"/>
</dbReference>
<dbReference type="InterPro" id="IPR033985">
    <property type="entry name" value="SusD-like_N"/>
</dbReference>
<keyword evidence="5" id="KW-0998">Cell outer membrane</keyword>
<dbReference type="Pfam" id="PF07980">
    <property type="entry name" value="SusD_RagB"/>
    <property type="match status" value="1"/>
</dbReference>
<comment type="caution">
    <text evidence="9">The sequence shown here is derived from an EMBL/GenBank/DDBJ whole genome shotgun (WGS) entry which is preliminary data.</text>
</comment>
<proteinExistence type="inferred from homology"/>
<evidence type="ECO:0000259" key="8">
    <source>
        <dbReference type="Pfam" id="PF14322"/>
    </source>
</evidence>
<dbReference type="RefSeq" id="WP_248479221.1">
    <property type="nucleotide sequence ID" value="NZ_JALPRF010000004.1"/>
</dbReference>
<keyword evidence="10" id="KW-1185">Reference proteome</keyword>
<keyword evidence="3 6" id="KW-0732">Signal</keyword>
<reference evidence="9 10" key="1">
    <citation type="submission" date="2022-04" db="EMBL/GenBank/DDBJ databases">
        <title>Spirosoma sp. strain RP8 genome sequencing and assembly.</title>
        <authorList>
            <person name="Jung Y."/>
        </authorList>
    </citation>
    <scope>NUCLEOTIDE SEQUENCE [LARGE SCALE GENOMIC DNA]</scope>
    <source>
        <strain evidence="9 10">RP8</strain>
    </source>
</reference>
<keyword evidence="4" id="KW-0472">Membrane</keyword>
<evidence type="ECO:0000313" key="9">
    <source>
        <dbReference type="EMBL" id="MCK8494657.1"/>
    </source>
</evidence>
<dbReference type="Gene3D" id="1.25.40.390">
    <property type="match status" value="1"/>
</dbReference>
<protein>
    <submittedName>
        <fullName evidence="9">RagB/SusD family nutrient uptake outer membrane protein</fullName>
    </submittedName>
</protein>
<dbReference type="Proteomes" id="UP001202180">
    <property type="component" value="Unassembled WGS sequence"/>
</dbReference>
<dbReference type="SUPFAM" id="SSF48452">
    <property type="entry name" value="TPR-like"/>
    <property type="match status" value="1"/>
</dbReference>
<dbReference type="InterPro" id="IPR012944">
    <property type="entry name" value="SusD_RagB_dom"/>
</dbReference>
<feature type="domain" description="SusD-like N-terminal" evidence="8">
    <location>
        <begin position="98"/>
        <end position="221"/>
    </location>
</feature>
<accession>A0ABT0HR44</accession>
<evidence type="ECO:0000313" key="10">
    <source>
        <dbReference type="Proteomes" id="UP001202180"/>
    </source>
</evidence>
<evidence type="ECO:0000259" key="7">
    <source>
        <dbReference type="Pfam" id="PF07980"/>
    </source>
</evidence>
<feature type="domain" description="RagB/SusD" evidence="7">
    <location>
        <begin position="318"/>
        <end position="451"/>
    </location>
</feature>
<evidence type="ECO:0000256" key="4">
    <source>
        <dbReference type="ARBA" id="ARBA00023136"/>
    </source>
</evidence>
<dbReference type="Pfam" id="PF14322">
    <property type="entry name" value="SusD-like_3"/>
    <property type="match status" value="1"/>
</dbReference>